<dbReference type="Proteomes" id="UP000761574">
    <property type="component" value="Unassembled WGS sequence"/>
</dbReference>
<evidence type="ECO:0000313" key="10">
    <source>
        <dbReference type="Proteomes" id="UP000761574"/>
    </source>
</evidence>
<evidence type="ECO:0000256" key="6">
    <source>
        <dbReference type="SAM" id="MobiDB-lite"/>
    </source>
</evidence>
<keyword evidence="9" id="KW-0966">Cell projection</keyword>
<comment type="similarity">
    <text evidence="1 5">Belongs to the FliD family.</text>
</comment>
<dbReference type="InterPro" id="IPR003481">
    <property type="entry name" value="FliD_N"/>
</dbReference>
<keyword evidence="5" id="KW-0964">Secreted</keyword>
<evidence type="ECO:0000259" key="8">
    <source>
        <dbReference type="Pfam" id="PF07195"/>
    </source>
</evidence>
<proteinExistence type="inferred from homology"/>
<feature type="compositionally biased region" description="Basic and acidic residues" evidence="6">
    <location>
        <begin position="286"/>
        <end position="301"/>
    </location>
</feature>
<comment type="subcellular location">
    <subcellularLocation>
        <location evidence="5">Secreted</location>
    </subcellularLocation>
    <subcellularLocation>
        <location evidence="5">Bacterial flagellum</location>
    </subcellularLocation>
</comment>
<evidence type="ECO:0000256" key="3">
    <source>
        <dbReference type="ARBA" id="ARBA00023054"/>
    </source>
</evidence>
<comment type="subunit">
    <text evidence="2 5">Homopentamer.</text>
</comment>
<dbReference type="PANTHER" id="PTHR30288">
    <property type="entry name" value="FLAGELLAR CAP/ASSEMBLY PROTEIN FLID"/>
    <property type="match status" value="1"/>
</dbReference>
<dbReference type="EMBL" id="BPFB01000001">
    <property type="protein sequence ID" value="GIU41530.1"/>
    <property type="molecule type" value="Genomic_DNA"/>
</dbReference>
<feature type="domain" description="Flagellar hook-associated protein 2 N-terminal" evidence="7">
    <location>
        <begin position="3"/>
        <end position="98"/>
    </location>
</feature>
<evidence type="ECO:0000256" key="4">
    <source>
        <dbReference type="ARBA" id="ARBA00023143"/>
    </source>
</evidence>
<dbReference type="RefSeq" id="WP_119979247.1">
    <property type="nucleotide sequence ID" value="NZ_BPFB01000001.1"/>
</dbReference>
<reference evidence="9 10" key="1">
    <citation type="submission" date="2021-05" db="EMBL/GenBank/DDBJ databases">
        <title>Molecular characterization for Shewanella algae harboring chromosomal blaOXA-55-like strains isolated from clinical and environment sample.</title>
        <authorList>
            <person name="Ohama Y."/>
            <person name="Aoki K."/>
            <person name="Harada S."/>
            <person name="Moriya K."/>
            <person name="Ishii Y."/>
            <person name="Tateda K."/>
        </authorList>
    </citation>
    <scope>NUCLEOTIDE SEQUENCE [LARGE SCALE GENOMIC DNA]</scope>
    <source>
        <strain evidence="9 10">LMG 23746</strain>
    </source>
</reference>
<evidence type="ECO:0000256" key="1">
    <source>
        <dbReference type="ARBA" id="ARBA00009764"/>
    </source>
</evidence>
<protein>
    <recommendedName>
        <fullName evidence="5">Flagellar hook-associated protein 2</fullName>
        <shortName evidence="5">HAP2</shortName>
    </recommendedName>
    <alternativeName>
        <fullName evidence="5">Flagellar cap protein</fullName>
    </alternativeName>
</protein>
<evidence type="ECO:0000313" key="9">
    <source>
        <dbReference type="EMBL" id="GIU41530.1"/>
    </source>
</evidence>
<comment type="function">
    <text evidence="5">Required for morphogenesis and for the elongation of the flagellar filament by facilitating polymerization of the flagellin monomers at the tip of growing filament. Forms a capping structure, which prevents flagellin subunits (transported through the central channel of the flagellum) from leaking out without polymerization at the distal end.</text>
</comment>
<organism evidence="9 10">
    <name type="scientific">Shewanella algidipiscicola</name>
    <dbReference type="NCBI Taxonomy" id="614070"/>
    <lineage>
        <taxon>Bacteria</taxon>
        <taxon>Pseudomonadati</taxon>
        <taxon>Pseudomonadota</taxon>
        <taxon>Gammaproteobacteria</taxon>
        <taxon>Alteromonadales</taxon>
        <taxon>Shewanellaceae</taxon>
        <taxon>Shewanella</taxon>
    </lineage>
</organism>
<keyword evidence="9" id="KW-0282">Flagellum</keyword>
<sequence>MISGMSAAQFSEQLIMVERAGKDALYKNNLNTYNAKLDAYKLLEKSMDKLTAKLTSFDTEAFKGKTSSVSDDKATATVTADAPKGNYELHIEQLAQAQQLTKTYASEDELLPASGVFSIQLGSDPSQRLEIDLATVNGGASMTVAQLRDVINKHPDNPGMQASLVRTGGQIELMMSATESGLANSLTVELDGVDFGMTERRAAQDAKLTLNGIDITSSSNYLENVVDGVSLELTSTHGAGESSWVKIEEDFEGTETAVKDFVAAFNTMLQQINQLTRSMGSSVIEEDSKKDKDDKDDKDEVATTVKEGQIGVLKGDSSIRQLQSQMRDSIFASAPNGMRLSDIGIELDRYGKLKVDETKLTDALKGDASAIEAMFTDAGSYVDRLEKVMEPFTDFKGLMDLKKDTLDGQIDRVNENMERHDYHMQQRYQIYLAQFTAMEATINQLSAASGLF</sequence>
<dbReference type="InterPro" id="IPR010809">
    <property type="entry name" value="FliD_C"/>
</dbReference>
<keyword evidence="9" id="KW-0969">Cilium</keyword>
<dbReference type="Pfam" id="PF02465">
    <property type="entry name" value="FliD_N"/>
    <property type="match status" value="1"/>
</dbReference>
<evidence type="ECO:0000259" key="7">
    <source>
        <dbReference type="Pfam" id="PF02465"/>
    </source>
</evidence>
<dbReference type="Pfam" id="PF07195">
    <property type="entry name" value="FliD_C"/>
    <property type="match status" value="1"/>
</dbReference>
<comment type="caution">
    <text evidence="9">The sequence shown here is derived from an EMBL/GenBank/DDBJ whole genome shotgun (WGS) entry which is preliminary data.</text>
</comment>
<feature type="domain" description="Flagellar hook-associated protein 2 C-terminal" evidence="8">
    <location>
        <begin position="203"/>
        <end position="446"/>
    </location>
</feature>
<name>A0ABQ4P1Z6_9GAMM</name>
<keyword evidence="4 5" id="KW-0975">Bacterial flagellum</keyword>
<dbReference type="PANTHER" id="PTHR30288:SF0">
    <property type="entry name" value="FLAGELLAR HOOK-ASSOCIATED PROTEIN 2"/>
    <property type="match status" value="1"/>
</dbReference>
<keyword evidence="10" id="KW-1185">Reference proteome</keyword>
<evidence type="ECO:0000256" key="2">
    <source>
        <dbReference type="ARBA" id="ARBA00011255"/>
    </source>
</evidence>
<feature type="region of interest" description="Disordered" evidence="6">
    <location>
        <begin position="280"/>
        <end position="303"/>
    </location>
</feature>
<evidence type="ECO:0000256" key="5">
    <source>
        <dbReference type="RuleBase" id="RU362066"/>
    </source>
</evidence>
<keyword evidence="3" id="KW-0175">Coiled coil</keyword>
<dbReference type="InterPro" id="IPR040026">
    <property type="entry name" value="FliD"/>
</dbReference>
<accession>A0ABQ4P1Z6</accession>
<gene>
    <name evidence="9" type="primary">fliDL</name>
    <name evidence="9" type="ORF">TUM4630_00330</name>
</gene>